<dbReference type="PANTHER" id="PTHR42886">
    <property type="entry name" value="RE40534P-RELATED"/>
    <property type="match status" value="1"/>
</dbReference>
<gene>
    <name evidence="2" type="ORF">BSZ40_08690</name>
</gene>
<reference evidence="3" key="1">
    <citation type="submission" date="2016-12" db="EMBL/GenBank/DDBJ databases">
        <authorList>
            <person name="Meng X."/>
        </authorList>
    </citation>
    <scope>NUCLEOTIDE SEQUENCE [LARGE SCALE GENOMIC DNA]</scope>
    <source>
        <strain evidence="3">DSM 20732</strain>
    </source>
</reference>
<feature type="domain" description="Serine aminopeptidase S33" evidence="1">
    <location>
        <begin position="25"/>
        <end position="234"/>
    </location>
</feature>
<dbReference type="SUPFAM" id="SSF53474">
    <property type="entry name" value="alpha/beta-Hydrolases"/>
    <property type="match status" value="1"/>
</dbReference>
<name>A0A1Q5PUX3_9ACTO</name>
<dbReference type="InterPro" id="IPR029058">
    <property type="entry name" value="AB_hydrolase_fold"/>
</dbReference>
<dbReference type="InterPro" id="IPR022742">
    <property type="entry name" value="Hydrolase_4"/>
</dbReference>
<protein>
    <recommendedName>
        <fullName evidence="1">Serine aminopeptidase S33 domain-containing protein</fullName>
    </recommendedName>
</protein>
<dbReference type="EMBL" id="MQVS01000009">
    <property type="protein sequence ID" value="OKL51220.1"/>
    <property type="molecule type" value="Genomic_DNA"/>
</dbReference>
<sequence>MPGADTAVLTHREGTLTRDSRPAGRAVLFVHGYLDYFFHPHLAEAWEAAGWTFYALDLRGNGRAWDGRSELSYCSDLHAFGEELQRAIYLIRRAGAREVIINAHSTGGLLACVWAHAFPGAVDGLVLNSPWLDLAGPRLLRAGARTTARALARVSRRSLIGRLPGAYAHALHVDGGGEFNFRPDWKPLGSHPVRAGFVAAVTRAQEAVARGLELEVPVLVCHSEKSRLGLHRLGHCPGDADVVLDVSTMAAAASRLGEDVEIVPITGAVHDIALSAPPVRQRYFALMTEWAARKVR</sequence>
<evidence type="ECO:0000259" key="1">
    <source>
        <dbReference type="Pfam" id="PF12146"/>
    </source>
</evidence>
<evidence type="ECO:0000313" key="2">
    <source>
        <dbReference type="EMBL" id="OKL51220.1"/>
    </source>
</evidence>
<comment type="caution">
    <text evidence="2">The sequence shown here is derived from an EMBL/GenBank/DDBJ whole genome shotgun (WGS) entry which is preliminary data.</text>
</comment>
<evidence type="ECO:0000313" key="3">
    <source>
        <dbReference type="Proteomes" id="UP000185612"/>
    </source>
</evidence>
<keyword evidence="3" id="KW-1185">Reference proteome</keyword>
<dbReference type="Pfam" id="PF12146">
    <property type="entry name" value="Hydrolase_4"/>
    <property type="match status" value="1"/>
</dbReference>
<dbReference type="STRING" id="52770.BSZ40_08690"/>
<accession>A0A1Q5PUX3</accession>
<proteinExistence type="predicted"/>
<dbReference type="Proteomes" id="UP000185612">
    <property type="component" value="Unassembled WGS sequence"/>
</dbReference>
<organism evidence="2 3">
    <name type="scientific">Buchananella hordeovulneris</name>
    <dbReference type="NCBI Taxonomy" id="52770"/>
    <lineage>
        <taxon>Bacteria</taxon>
        <taxon>Bacillati</taxon>
        <taxon>Actinomycetota</taxon>
        <taxon>Actinomycetes</taxon>
        <taxon>Actinomycetales</taxon>
        <taxon>Actinomycetaceae</taxon>
        <taxon>Buchananella</taxon>
    </lineage>
</organism>
<dbReference type="InParanoid" id="A0A1Q5PUX3"/>
<dbReference type="AlphaFoldDB" id="A0A1Q5PUX3"/>
<dbReference type="PANTHER" id="PTHR42886:SF29">
    <property type="entry name" value="PUMMELIG, ISOFORM A"/>
    <property type="match status" value="1"/>
</dbReference>
<dbReference type="Gene3D" id="3.40.50.1820">
    <property type="entry name" value="alpha/beta hydrolase"/>
    <property type="match status" value="1"/>
</dbReference>